<accession>A0A7S6P227</accession>
<dbReference type="EMBL" id="MK522036">
    <property type="protein sequence ID" value="QOR60316.1"/>
    <property type="molecule type" value="Genomic_DNA"/>
</dbReference>
<organism evidence="1">
    <name type="scientific">Bathycoccus sp. RCC716 virus 1</name>
    <dbReference type="NCBI Taxonomy" id="2530038"/>
    <lineage>
        <taxon>Viruses</taxon>
        <taxon>Varidnaviria</taxon>
        <taxon>Bamfordvirae</taxon>
        <taxon>Nucleocytoviricota</taxon>
        <taxon>Megaviricetes</taxon>
        <taxon>Algavirales</taxon>
        <taxon>Phycodnaviridae</taxon>
        <taxon>Prasinovirus</taxon>
    </lineage>
</organism>
<sequence>MALVTSQTTLPDFDYEHHTVILDNLDSSSKTDFTLHLPTPLENVVQAQLIAASLNTNGDAQRCIHIGIEELKSYFTQRGKNDLDDADNHLNGVFGTIICEHVMHAPDGGSTGDKVGTQKAVFFRNEYPIIQQYYNPIRKLDRISFNLDKQNGTAAALNDAIFVFKFVCKKRNLAH</sequence>
<name>A0A7S6P227_9PHYC</name>
<reference evidence="1" key="1">
    <citation type="submission" date="2019-02" db="EMBL/GenBank/DDBJ databases">
        <authorList>
            <person name="Bachy C."/>
            <person name="Yung C.-M."/>
            <person name="Roux S."/>
            <person name="Sullivan M.B."/>
            <person name="Worden A.Z."/>
        </authorList>
    </citation>
    <scope>NUCLEOTIDE SEQUENCE</scope>
    <source>
        <strain evidence="1">BII-V1</strain>
    </source>
</reference>
<protein>
    <submittedName>
        <fullName evidence="1">Uncharacterized protein</fullName>
    </submittedName>
</protein>
<proteinExistence type="predicted"/>
<evidence type="ECO:0000313" key="1">
    <source>
        <dbReference type="EMBL" id="QOR60316.1"/>
    </source>
</evidence>